<dbReference type="Proteomes" id="UP001242010">
    <property type="component" value="Chromosome"/>
</dbReference>
<dbReference type="PRINTS" id="PR00481">
    <property type="entry name" value="LAMNOPPTDASE"/>
</dbReference>
<feature type="binding site" evidence="8">
    <location>
        <position position="345"/>
    </location>
    <ligand>
        <name>Mn(2+)</name>
        <dbReference type="ChEBI" id="CHEBI:29035"/>
        <label>1</label>
    </ligand>
</feature>
<evidence type="ECO:0000256" key="7">
    <source>
        <dbReference type="ARBA" id="ARBA00023211"/>
    </source>
</evidence>
<dbReference type="CDD" id="cd00433">
    <property type="entry name" value="Peptidase_M17"/>
    <property type="match status" value="1"/>
</dbReference>
<feature type="domain" description="Cytosol aminopeptidase" evidence="9">
    <location>
        <begin position="341"/>
        <end position="348"/>
    </location>
</feature>
<evidence type="ECO:0000256" key="1">
    <source>
        <dbReference type="ARBA" id="ARBA00000135"/>
    </source>
</evidence>
<proteinExistence type="inferred from homology"/>
<comment type="subcellular location">
    <subcellularLocation>
        <location evidence="8">Cytoplasm</location>
    </subcellularLocation>
</comment>
<evidence type="ECO:0000256" key="5">
    <source>
        <dbReference type="ARBA" id="ARBA00022670"/>
    </source>
</evidence>
<feature type="active site" evidence="8">
    <location>
        <position position="273"/>
    </location>
</feature>
<keyword evidence="8" id="KW-0479">Metal-binding</keyword>
<dbReference type="NCBIfam" id="NF002073">
    <property type="entry name" value="PRK00913.1-2"/>
    <property type="match status" value="1"/>
</dbReference>
<dbReference type="InterPro" id="IPR023042">
    <property type="entry name" value="Peptidase_M17_leu_NH2_pept"/>
</dbReference>
<evidence type="ECO:0000256" key="3">
    <source>
        <dbReference type="ARBA" id="ARBA00009528"/>
    </source>
</evidence>
<keyword evidence="11" id="KW-1185">Reference proteome</keyword>
<dbReference type="InterPro" id="IPR043472">
    <property type="entry name" value="Macro_dom-like"/>
</dbReference>
<dbReference type="RefSeq" id="WP_286353211.1">
    <property type="nucleotide sequence ID" value="NZ_AP027079.1"/>
</dbReference>
<dbReference type="SUPFAM" id="SSF53187">
    <property type="entry name" value="Zn-dependent exopeptidases"/>
    <property type="match status" value="1"/>
</dbReference>
<gene>
    <name evidence="8 10" type="primary">pepA</name>
    <name evidence="10" type="ORF">GETHOR_15890</name>
</gene>
<evidence type="ECO:0000259" key="9">
    <source>
        <dbReference type="PROSITE" id="PS00631"/>
    </source>
</evidence>
<dbReference type="PROSITE" id="PS00631">
    <property type="entry name" value="CYTOSOL_AP"/>
    <property type="match status" value="1"/>
</dbReference>
<feature type="binding site" evidence="8">
    <location>
        <position position="261"/>
    </location>
    <ligand>
        <name>Mn(2+)</name>
        <dbReference type="ChEBI" id="CHEBI:29035"/>
        <label>2</label>
    </ligand>
</feature>
<keyword evidence="5 8" id="KW-0645">Protease</keyword>
<dbReference type="EMBL" id="AP027079">
    <property type="protein sequence ID" value="BDU69488.1"/>
    <property type="molecule type" value="Genomic_DNA"/>
</dbReference>
<keyword evidence="6 8" id="KW-0378">Hydrolase</keyword>
<dbReference type="Pfam" id="PF00883">
    <property type="entry name" value="Peptidase_M17"/>
    <property type="match status" value="1"/>
</dbReference>
<keyword evidence="7 8" id="KW-0464">Manganese</keyword>
<dbReference type="PANTHER" id="PTHR11963:SF23">
    <property type="entry name" value="CYTOSOL AMINOPEPTIDASE"/>
    <property type="match status" value="1"/>
</dbReference>
<dbReference type="Gene3D" id="3.40.220.10">
    <property type="entry name" value="Leucine Aminopeptidase, subunit E, domain 1"/>
    <property type="match status" value="1"/>
</dbReference>
<evidence type="ECO:0000256" key="6">
    <source>
        <dbReference type="ARBA" id="ARBA00022801"/>
    </source>
</evidence>
<sequence>MSSVDISSQTGKDFAGDALIVPVFSGRERHRLPLAISKVARQVMDEEDFKADYLEVVPLHHPNGVKESRWMVLVGLGDEEKVTLNKIRKAVGTAARFCLKKKWKKIGVLSPSTSTLDHDAVQVSVAEGALLANYDFVVFKGGKPEAKQFSSIEIFTNGDDTRKARRKLPMIEAGVLACHRVRDLANTPAGDLYPEVFAETASKLAKQHKLHCEVMDVPALEKGGFRSVLAVGQGSARPPRVVKLEYKPKEKPKKHVVLVGKGVCFDSGGLSLKDASGMETMKDDMTGAAIVLATLVACAQLEVPVQVTGLLGLVENMPSGTSYKPGDVLRSRSGKTIEVLNTDAEGRLVLADLLHYAGELGADHVVDLATLTGAALIAMGDGVSAVMGTDQKLVDHLMDAGGAVGEHLWQLPLVEEYAELLKSPLADLKNITGIRWGGTITAGLFLREFVGQASWAHVDLSGGWSGKERDYRTHGASGEGPRFLLEWLMA</sequence>
<dbReference type="InterPro" id="IPR011356">
    <property type="entry name" value="Leucine_aapep/pepB"/>
</dbReference>
<feature type="binding site" evidence="8">
    <location>
        <position position="345"/>
    </location>
    <ligand>
        <name>Mn(2+)</name>
        <dbReference type="ChEBI" id="CHEBI:29035"/>
        <label>2</label>
    </ligand>
</feature>
<dbReference type="EC" id="3.4.11.1" evidence="8"/>
<evidence type="ECO:0000313" key="10">
    <source>
        <dbReference type="EMBL" id="BDU69488.1"/>
    </source>
</evidence>
<dbReference type="InterPro" id="IPR000819">
    <property type="entry name" value="Peptidase_M17_C"/>
</dbReference>
<dbReference type="Pfam" id="PF02789">
    <property type="entry name" value="Peptidase_M17_N"/>
    <property type="match status" value="1"/>
</dbReference>
<dbReference type="EC" id="3.4.11.10" evidence="8"/>
<evidence type="ECO:0000256" key="2">
    <source>
        <dbReference type="ARBA" id="ARBA00000967"/>
    </source>
</evidence>
<dbReference type="Gene3D" id="3.40.630.10">
    <property type="entry name" value="Zn peptidases"/>
    <property type="match status" value="1"/>
</dbReference>
<comment type="function">
    <text evidence="8">Presumably involved in the processing and regular turnover of intracellular proteins. Catalyzes the removal of unsubstituted N-terminal amino acids from various peptides.</text>
</comment>
<evidence type="ECO:0000256" key="8">
    <source>
        <dbReference type="HAMAP-Rule" id="MF_00181"/>
    </source>
</evidence>
<dbReference type="InterPro" id="IPR008283">
    <property type="entry name" value="Peptidase_M17_N"/>
</dbReference>
<feature type="binding site" evidence="8">
    <location>
        <position position="266"/>
    </location>
    <ligand>
        <name>Mn(2+)</name>
        <dbReference type="ChEBI" id="CHEBI:29035"/>
        <label>1</label>
    </ligand>
</feature>
<comment type="catalytic activity">
    <reaction evidence="2 8">
        <text>Release of an N-terminal amino acid, preferentially leucine, but not glutamic or aspartic acids.</text>
        <dbReference type="EC" id="3.4.11.10"/>
    </reaction>
</comment>
<comment type="catalytic activity">
    <reaction evidence="1 8">
        <text>Release of an N-terminal amino acid, Xaa-|-Yaa-, in which Xaa is preferably Leu, but may be other amino acids including Pro although not Arg or Lys, and Yaa may be Pro. Amino acid amides and methyl esters are also readily hydrolyzed, but rates on arylamides are exceedingly low.</text>
        <dbReference type="EC" id="3.4.11.1"/>
    </reaction>
</comment>
<feature type="binding site" evidence="8">
    <location>
        <position position="284"/>
    </location>
    <ligand>
        <name>Mn(2+)</name>
        <dbReference type="ChEBI" id="CHEBI:29035"/>
        <label>2</label>
    </ligand>
</feature>
<keyword evidence="4 8" id="KW-0031">Aminopeptidase</keyword>
<accession>A0ABM8DR66</accession>
<reference evidence="11" key="1">
    <citation type="journal article" date="2023" name="Int. J. Syst. Evol. Microbiol.">
        <title>Mesoterricola silvestris gen. nov., sp. nov., Mesoterricola sediminis sp. nov., Geothrix oryzae sp. nov., Geothrix edaphica sp. nov., Geothrix rubra sp. nov., and Geothrix limicola sp. nov., six novel members of Acidobacteriota isolated from soils.</title>
        <authorList>
            <person name="Itoh H."/>
            <person name="Sugisawa Y."/>
            <person name="Mise K."/>
            <person name="Xu Z."/>
            <person name="Kuniyasu M."/>
            <person name="Ushijima N."/>
            <person name="Kawano K."/>
            <person name="Kobayashi E."/>
            <person name="Shiratori Y."/>
            <person name="Masuda Y."/>
            <person name="Senoo K."/>
        </authorList>
    </citation>
    <scope>NUCLEOTIDE SEQUENCE [LARGE SCALE GENOMIC DNA]</scope>
    <source>
        <strain evidence="11">Red222</strain>
    </source>
</reference>
<dbReference type="SUPFAM" id="SSF52949">
    <property type="entry name" value="Macro domain-like"/>
    <property type="match status" value="1"/>
</dbReference>
<feature type="active site" evidence="8">
    <location>
        <position position="347"/>
    </location>
</feature>
<feature type="binding site" evidence="8">
    <location>
        <position position="266"/>
    </location>
    <ligand>
        <name>Mn(2+)</name>
        <dbReference type="ChEBI" id="CHEBI:29035"/>
        <label>2</label>
    </ligand>
</feature>
<comment type="similarity">
    <text evidence="3 8">Belongs to the peptidase M17 family.</text>
</comment>
<keyword evidence="8" id="KW-0963">Cytoplasm</keyword>
<comment type="cofactor">
    <cofactor evidence="8">
        <name>Mn(2+)</name>
        <dbReference type="ChEBI" id="CHEBI:29035"/>
    </cofactor>
    <text evidence="8">Binds 2 manganese ions per subunit.</text>
</comment>
<name>A0ABM8DR66_9BACT</name>
<dbReference type="GO" id="GO:0004177">
    <property type="term" value="F:aminopeptidase activity"/>
    <property type="evidence" value="ECO:0007669"/>
    <property type="project" value="UniProtKB-KW"/>
</dbReference>
<dbReference type="HAMAP" id="MF_00181">
    <property type="entry name" value="Cytosol_peptidase_M17"/>
    <property type="match status" value="1"/>
</dbReference>
<evidence type="ECO:0000313" key="11">
    <source>
        <dbReference type="Proteomes" id="UP001242010"/>
    </source>
</evidence>
<protein>
    <recommendedName>
        <fullName evidence="8">Probable cytosol aminopeptidase</fullName>
        <ecNumber evidence="8">3.4.11.1</ecNumber>
    </recommendedName>
    <alternativeName>
        <fullName evidence="8">Leucine aminopeptidase</fullName>
        <shortName evidence="8">LAP</shortName>
        <ecNumber evidence="8">3.4.11.10</ecNumber>
    </alternativeName>
    <alternativeName>
        <fullName evidence="8">Leucyl aminopeptidase</fullName>
    </alternativeName>
</protein>
<feature type="binding site" evidence="8">
    <location>
        <position position="343"/>
    </location>
    <ligand>
        <name>Mn(2+)</name>
        <dbReference type="ChEBI" id="CHEBI:29035"/>
        <label>1</label>
    </ligand>
</feature>
<dbReference type="PANTHER" id="PTHR11963">
    <property type="entry name" value="LEUCINE AMINOPEPTIDASE-RELATED"/>
    <property type="match status" value="1"/>
</dbReference>
<evidence type="ECO:0000256" key="4">
    <source>
        <dbReference type="ARBA" id="ARBA00022438"/>
    </source>
</evidence>
<organism evidence="10 11">
    <name type="scientific">Geothrix oryzae</name>
    <dbReference type="NCBI Taxonomy" id="2927975"/>
    <lineage>
        <taxon>Bacteria</taxon>
        <taxon>Pseudomonadati</taxon>
        <taxon>Acidobacteriota</taxon>
        <taxon>Holophagae</taxon>
        <taxon>Holophagales</taxon>
        <taxon>Holophagaceae</taxon>
        <taxon>Geothrix</taxon>
    </lineage>
</organism>